<dbReference type="SMART" id="SM00490">
    <property type="entry name" value="HELICc"/>
    <property type="match status" value="1"/>
</dbReference>
<feature type="region of interest" description="Disordered" evidence="7">
    <location>
        <begin position="372"/>
        <end position="535"/>
    </location>
</feature>
<dbReference type="PROSITE" id="PS51194">
    <property type="entry name" value="HELICASE_CTER"/>
    <property type="match status" value="1"/>
</dbReference>
<keyword evidence="2 5" id="KW-0378">Hydrolase</keyword>
<dbReference type="SMART" id="SM00487">
    <property type="entry name" value="DEXDc"/>
    <property type="match status" value="1"/>
</dbReference>
<evidence type="ECO:0000259" key="10">
    <source>
        <dbReference type="PROSITE" id="PS51195"/>
    </source>
</evidence>
<feature type="domain" description="DEAD-box RNA helicase Q" evidence="10">
    <location>
        <begin position="1"/>
        <end position="29"/>
    </location>
</feature>
<keyword evidence="1 5" id="KW-0547">Nucleotide-binding</keyword>
<comment type="function">
    <text evidence="5">DEAD-box RNA helicase involved in ribosome assembly. Has RNA-dependent ATPase activity and unwinds double-stranded RNA.</text>
</comment>
<feature type="domain" description="Helicase ATP-binding" evidence="8">
    <location>
        <begin position="32"/>
        <end position="206"/>
    </location>
</feature>
<evidence type="ECO:0000313" key="12">
    <source>
        <dbReference type="Proteomes" id="UP000778523"/>
    </source>
</evidence>
<dbReference type="PROSITE" id="PS51195">
    <property type="entry name" value="Q_MOTIF"/>
    <property type="match status" value="1"/>
</dbReference>
<dbReference type="PANTHER" id="PTHR47959">
    <property type="entry name" value="ATP-DEPENDENT RNA HELICASE RHLE-RELATED"/>
    <property type="match status" value="1"/>
</dbReference>
<dbReference type="InterPro" id="IPR044742">
    <property type="entry name" value="DEAD/DEAH_RhlB"/>
</dbReference>
<dbReference type="Pfam" id="PF00271">
    <property type="entry name" value="Helicase_C"/>
    <property type="match status" value="1"/>
</dbReference>
<dbReference type="EC" id="3.6.4.13" evidence="5"/>
<evidence type="ECO:0000259" key="8">
    <source>
        <dbReference type="PROSITE" id="PS51192"/>
    </source>
</evidence>
<comment type="subcellular location">
    <subcellularLocation>
        <location evidence="5">Cytoplasm</location>
    </subcellularLocation>
</comment>
<evidence type="ECO:0000256" key="2">
    <source>
        <dbReference type="ARBA" id="ARBA00022801"/>
    </source>
</evidence>
<evidence type="ECO:0000256" key="3">
    <source>
        <dbReference type="ARBA" id="ARBA00022806"/>
    </source>
</evidence>
<dbReference type="InterPro" id="IPR014014">
    <property type="entry name" value="RNA_helicase_DEAD_Q_motif"/>
</dbReference>
<dbReference type="CDD" id="cd00268">
    <property type="entry name" value="DEADc"/>
    <property type="match status" value="1"/>
</dbReference>
<dbReference type="InterPro" id="IPR027417">
    <property type="entry name" value="P-loop_NTPase"/>
</dbReference>
<dbReference type="PROSITE" id="PS51192">
    <property type="entry name" value="HELICASE_ATP_BIND_1"/>
    <property type="match status" value="1"/>
</dbReference>
<keyword evidence="3 5" id="KW-0347">Helicase</keyword>
<dbReference type="InterPro" id="IPR011545">
    <property type="entry name" value="DEAD/DEAH_box_helicase_dom"/>
</dbReference>
<feature type="compositionally biased region" description="Basic and acidic residues" evidence="7">
    <location>
        <begin position="402"/>
        <end position="417"/>
    </location>
</feature>
<dbReference type="Pfam" id="PF00270">
    <property type="entry name" value="DEAD"/>
    <property type="match status" value="1"/>
</dbReference>
<evidence type="ECO:0000256" key="7">
    <source>
        <dbReference type="SAM" id="MobiDB-lite"/>
    </source>
</evidence>
<keyword evidence="12" id="KW-1185">Reference proteome</keyword>
<feature type="compositionally biased region" description="Basic and acidic residues" evidence="7">
    <location>
        <begin position="436"/>
        <end position="453"/>
    </location>
</feature>
<proteinExistence type="inferred from homology"/>
<dbReference type="Proteomes" id="UP000778523">
    <property type="component" value="Unassembled WGS sequence"/>
</dbReference>
<dbReference type="HAMAP" id="MF_00968">
    <property type="entry name" value="DEAD_helicase_RhlE"/>
    <property type="match status" value="1"/>
</dbReference>
<evidence type="ECO:0000256" key="6">
    <source>
        <dbReference type="PROSITE-ProRule" id="PRU00552"/>
    </source>
</evidence>
<dbReference type="PANTHER" id="PTHR47959:SF13">
    <property type="entry name" value="ATP-DEPENDENT RNA HELICASE RHLE"/>
    <property type="match status" value="1"/>
</dbReference>
<evidence type="ECO:0000259" key="9">
    <source>
        <dbReference type="PROSITE" id="PS51194"/>
    </source>
</evidence>
<keyword evidence="5" id="KW-0963">Cytoplasm</keyword>
<feature type="domain" description="Helicase C-terminal" evidence="9">
    <location>
        <begin position="217"/>
        <end position="377"/>
    </location>
</feature>
<feature type="compositionally biased region" description="Basic and acidic residues" evidence="7">
    <location>
        <begin position="508"/>
        <end position="524"/>
    </location>
</feature>
<name>A0ABX2IB87_9RHOO</name>
<comment type="caution">
    <text evidence="11">The sequence shown here is derived from an EMBL/GenBank/DDBJ whole genome shotgun (WGS) entry which is preliminary data.</text>
</comment>
<dbReference type="EMBL" id="JABCSC020000001">
    <property type="protein sequence ID" value="NSL53556.1"/>
    <property type="molecule type" value="Genomic_DNA"/>
</dbReference>
<dbReference type="InterPro" id="IPR001650">
    <property type="entry name" value="Helicase_C-like"/>
</dbReference>
<evidence type="ECO:0000256" key="5">
    <source>
        <dbReference type="HAMAP-Rule" id="MF_00968"/>
    </source>
</evidence>
<dbReference type="PROSITE" id="PS00039">
    <property type="entry name" value="DEAD_ATP_HELICASE"/>
    <property type="match status" value="1"/>
</dbReference>
<organism evidence="11 12">
    <name type="scientific">Uliginosibacterium aquaticum</name>
    <dbReference type="NCBI Taxonomy" id="2731212"/>
    <lineage>
        <taxon>Bacteria</taxon>
        <taxon>Pseudomonadati</taxon>
        <taxon>Pseudomonadota</taxon>
        <taxon>Betaproteobacteria</taxon>
        <taxon>Rhodocyclales</taxon>
        <taxon>Zoogloeaceae</taxon>
        <taxon>Uliginosibacterium</taxon>
    </lineage>
</organism>
<sequence length="547" mass="59253">MSFASLGLSEPIVRAVSERGYTTPTPIQAQAIPAVLNGGDLLAGAQTGTGKTAGFTLPLLQRLTETPARKKGAIRALVLTPTRELAAQVEESVRHYGVHLPLKSMMMFGGVSINPQIGQLKRGVDILVATPGRLLDHVQQKTIDLSGVEILVLDEADRMLDMGFIRDIKKVLALLPKQRQNLLFSATFSDEIKALADGLLNKPAMIEVARRNAPIELVTQRAMFIDQKAKRHLLAHLIKEHAWFQVLVFTRTKHGANRLAEQLTKGGIPSLAIHGNKSQNARTRALAEFKSGDLQVLVATDIAARGIDISELPHVVNFELPNVPEDYVHRIGRTGRAGSTGEALSLVSSDEGKFLADIEKLTKRKIERIEVPAFEMPENAAAETDDRPPRQPQGRGRQGQGQRREGGRNEGGREGAARKPAQPHARSGEGRSPQGNERRAAPARPAEEGRAERPAGQTRRNGPAGESAGRAHQSPRQGQHARPPRRGEPNGNKPAGARREVNGNVPEAPRRDADGNRAGRDTHLSPEPGKGIKGVFARGLKALRNLS</sequence>
<keyword evidence="5" id="KW-0690">Ribosome biogenesis</keyword>
<dbReference type="SUPFAM" id="SSF52540">
    <property type="entry name" value="P-loop containing nucleoside triphosphate hydrolases"/>
    <property type="match status" value="1"/>
</dbReference>
<feature type="short sequence motif" description="Q motif" evidence="6">
    <location>
        <begin position="1"/>
        <end position="29"/>
    </location>
</feature>
<dbReference type="RefSeq" id="WP_170019670.1">
    <property type="nucleotide sequence ID" value="NZ_JABCSC020000001.1"/>
</dbReference>
<dbReference type="InterPro" id="IPR000629">
    <property type="entry name" value="RNA-helicase_DEAD-box_CS"/>
</dbReference>
<gene>
    <name evidence="5" type="primary">rhlE</name>
    <name evidence="11" type="ORF">HJ583_000815</name>
</gene>
<dbReference type="Gene3D" id="3.40.50.300">
    <property type="entry name" value="P-loop containing nucleotide triphosphate hydrolases"/>
    <property type="match status" value="2"/>
</dbReference>
<dbReference type="CDD" id="cd18787">
    <property type="entry name" value="SF2_C_DEAD"/>
    <property type="match status" value="1"/>
</dbReference>
<reference evidence="11 12" key="1">
    <citation type="submission" date="2020-06" db="EMBL/GenBank/DDBJ databases">
        <title>Draft genome of Uliginosibacterium sp. IMCC34675.</title>
        <authorList>
            <person name="Song J."/>
        </authorList>
    </citation>
    <scope>NUCLEOTIDE SEQUENCE [LARGE SCALE GENOMIC DNA]</scope>
    <source>
        <strain evidence="11 12">IMCC34675</strain>
    </source>
</reference>
<dbReference type="GO" id="GO:0004386">
    <property type="term" value="F:helicase activity"/>
    <property type="evidence" value="ECO:0007669"/>
    <property type="project" value="UniProtKB-KW"/>
</dbReference>
<dbReference type="InterPro" id="IPR014001">
    <property type="entry name" value="Helicase_ATP-bd"/>
</dbReference>
<evidence type="ECO:0000313" key="11">
    <source>
        <dbReference type="EMBL" id="NSL53556.1"/>
    </source>
</evidence>
<evidence type="ECO:0000256" key="1">
    <source>
        <dbReference type="ARBA" id="ARBA00022741"/>
    </source>
</evidence>
<evidence type="ECO:0000256" key="4">
    <source>
        <dbReference type="ARBA" id="ARBA00022840"/>
    </source>
</evidence>
<protein>
    <recommendedName>
        <fullName evidence="5">ATP-dependent RNA helicase RhlE</fullName>
        <ecNumber evidence="5">3.6.4.13</ecNumber>
    </recommendedName>
</protein>
<dbReference type="InterPro" id="IPR050079">
    <property type="entry name" value="DEAD_box_RNA_helicase"/>
</dbReference>
<comment type="similarity">
    <text evidence="5">Belongs to the DEAD box helicase family. RhlE subfamily.</text>
</comment>
<dbReference type="InterPro" id="IPR028622">
    <property type="entry name" value="DEAD_helicase_RhlE"/>
</dbReference>
<keyword evidence="4 5" id="KW-0067">ATP-binding</keyword>
<comment type="catalytic activity">
    <reaction evidence="5">
        <text>ATP + H2O = ADP + phosphate + H(+)</text>
        <dbReference type="Rhea" id="RHEA:13065"/>
        <dbReference type="ChEBI" id="CHEBI:15377"/>
        <dbReference type="ChEBI" id="CHEBI:15378"/>
        <dbReference type="ChEBI" id="CHEBI:30616"/>
        <dbReference type="ChEBI" id="CHEBI:43474"/>
        <dbReference type="ChEBI" id="CHEBI:456216"/>
        <dbReference type="EC" id="3.6.4.13"/>
    </reaction>
</comment>
<accession>A0ABX2IB87</accession>